<evidence type="ECO:0000313" key="2">
    <source>
        <dbReference type="Proteomes" id="UP001139477"/>
    </source>
</evidence>
<accession>A0A9X2FMM7</accession>
<protein>
    <submittedName>
        <fullName evidence="1">Uncharacterized protein</fullName>
    </submittedName>
</protein>
<sequence length="174" mass="18845">MDSVPEILTDDPQVRHLSIFPILARLHTADALAGSWIEHHPHPVPNKNAGIDGIAKDAVTPIGAAVQGRGVPLCAPRRQDTFCVEIVGDLPRGSPLCILMENPPDHISFVLFNLKLARFSKDRGVAIGLAASAQPFADVSNHTTMNLFTEILEEQRAHKAAHANLYLALHTFVG</sequence>
<dbReference type="AlphaFoldDB" id="A0A9X2FMM7"/>
<organism evidence="1 2">
    <name type="scientific">Limimaricola litoreus</name>
    <dbReference type="NCBI Taxonomy" id="2955316"/>
    <lineage>
        <taxon>Bacteria</taxon>
        <taxon>Pseudomonadati</taxon>
        <taxon>Pseudomonadota</taxon>
        <taxon>Alphaproteobacteria</taxon>
        <taxon>Rhodobacterales</taxon>
        <taxon>Paracoccaceae</taxon>
        <taxon>Limimaricola</taxon>
    </lineage>
</organism>
<reference evidence="1" key="1">
    <citation type="submission" date="2022-06" db="EMBL/GenBank/DDBJ databases">
        <title>Limimaricola sediminis sp. nov., isolated from an intertidal sediment.</title>
        <authorList>
            <person name="Shao X."/>
        </authorList>
    </citation>
    <scope>NUCLEOTIDE SEQUENCE</scope>
    <source>
        <strain evidence="1">ASW11-118</strain>
    </source>
</reference>
<proteinExistence type="predicted"/>
<dbReference type="EMBL" id="JAMYXC010000053">
    <property type="protein sequence ID" value="MCP1167782.1"/>
    <property type="molecule type" value="Genomic_DNA"/>
</dbReference>
<comment type="caution">
    <text evidence="1">The sequence shown here is derived from an EMBL/GenBank/DDBJ whole genome shotgun (WGS) entry which is preliminary data.</text>
</comment>
<dbReference type="Proteomes" id="UP001139477">
    <property type="component" value="Unassembled WGS sequence"/>
</dbReference>
<evidence type="ECO:0000313" key="1">
    <source>
        <dbReference type="EMBL" id="MCP1167782.1"/>
    </source>
</evidence>
<gene>
    <name evidence="1" type="ORF">NHG85_04450</name>
</gene>
<keyword evidence="2" id="KW-1185">Reference proteome</keyword>
<name>A0A9X2FMM7_9RHOB</name>